<keyword evidence="3" id="KW-1185">Reference proteome</keyword>
<dbReference type="EMBL" id="ATCF01000005">
    <property type="protein sequence ID" value="EPE01175.1"/>
    <property type="molecule type" value="Genomic_DNA"/>
</dbReference>
<dbReference type="GO" id="GO:0006313">
    <property type="term" value="P:DNA transposition"/>
    <property type="evidence" value="ECO:0007669"/>
    <property type="project" value="InterPro"/>
</dbReference>
<dbReference type="AlphaFoldDB" id="S3CKY2"/>
<dbReference type="STRING" id="1203554.HMPREF1476_00487"/>
<sequence length="362" mass="41862">MDNTTISSYSATIADVAYGHAKRDPELPVLNFTFVCDQDSGDIVFAHAYEGSIPDVTAFGEIVYRMKDAGFDFSKVILVTDRGYQSLINIQKQIDLEVKFIQGIRLSEDIVKRSFDRYDASLHNQRFYDTGERVYAHSTTEAWKQYTDYGSLNKTLHLHLYRFPKADEAEMEELRLQVQQVLDLKNANKQVPPEKWLTYKRFVCERTTAQGRRYWDRDDNAIEAALRYAGRFAIRTNAEANPFKALSIYRLRGQVEQDFNQFKNWVDGNRLRCTDTAYWGKLLVCTLATSLRMMAIKGAHDREQGNRKIPNNSIDCLFTILKQIQADKRQTANAWVTRTITKKQRDMLALLGLENPPRVLKN</sequence>
<dbReference type="InterPro" id="IPR002559">
    <property type="entry name" value="Transposase_11"/>
</dbReference>
<dbReference type="GO" id="GO:0004803">
    <property type="term" value="F:transposase activity"/>
    <property type="evidence" value="ECO:0007669"/>
    <property type="project" value="InterPro"/>
</dbReference>
<dbReference type="Pfam" id="PF01609">
    <property type="entry name" value="DDE_Tnp_1"/>
    <property type="match status" value="1"/>
</dbReference>
<comment type="caution">
    <text evidence="2">The sequence shown here is derived from an EMBL/GenBank/DDBJ whole genome shotgun (WGS) entry which is preliminary data.</text>
</comment>
<dbReference type="GO" id="GO:0003677">
    <property type="term" value="F:DNA binding"/>
    <property type="evidence" value="ECO:0007669"/>
    <property type="project" value="InterPro"/>
</dbReference>
<dbReference type="PATRIC" id="fig|1203554.3.peg.473"/>
<dbReference type="SUPFAM" id="SSF53098">
    <property type="entry name" value="Ribonuclease H-like"/>
    <property type="match status" value="1"/>
</dbReference>
<dbReference type="HOGENOM" id="CLU_731429_0_0_4"/>
<evidence type="ECO:0000313" key="2">
    <source>
        <dbReference type="EMBL" id="EPE01175.1"/>
    </source>
</evidence>
<organism evidence="2 3">
    <name type="scientific">Sutterella wadsworthensis HGA0223</name>
    <dbReference type="NCBI Taxonomy" id="1203554"/>
    <lineage>
        <taxon>Bacteria</taxon>
        <taxon>Pseudomonadati</taxon>
        <taxon>Pseudomonadota</taxon>
        <taxon>Betaproteobacteria</taxon>
        <taxon>Burkholderiales</taxon>
        <taxon>Sutterellaceae</taxon>
        <taxon>Sutterella</taxon>
    </lineage>
</organism>
<evidence type="ECO:0000259" key="1">
    <source>
        <dbReference type="Pfam" id="PF01609"/>
    </source>
</evidence>
<protein>
    <recommendedName>
        <fullName evidence="1">Transposase IS4-like domain-containing protein</fullName>
    </recommendedName>
</protein>
<dbReference type="Proteomes" id="UP000014400">
    <property type="component" value="Unassembled WGS sequence"/>
</dbReference>
<feature type="domain" description="Transposase IS4-like" evidence="1">
    <location>
        <begin position="26"/>
        <end position="275"/>
    </location>
</feature>
<gene>
    <name evidence="2" type="ORF">HMPREF1476_00487</name>
</gene>
<name>S3CKY2_9BURK</name>
<reference evidence="2 3" key="1">
    <citation type="submission" date="2013-04" db="EMBL/GenBank/DDBJ databases">
        <title>The Genome Sequence of Sutterella wadsworthensis HGA0223.</title>
        <authorList>
            <consortium name="The Broad Institute Genomics Platform"/>
            <person name="Earl A."/>
            <person name="Ward D."/>
            <person name="Feldgarden M."/>
            <person name="Gevers D."/>
            <person name="Schmidt T.M."/>
            <person name="Dover J."/>
            <person name="Dai D."/>
            <person name="Walker B."/>
            <person name="Young S."/>
            <person name="Zeng Q."/>
            <person name="Gargeya S."/>
            <person name="Fitzgerald M."/>
            <person name="Haas B."/>
            <person name="Abouelleil A."/>
            <person name="Allen A.W."/>
            <person name="Alvarado L."/>
            <person name="Arachchi H.M."/>
            <person name="Berlin A.M."/>
            <person name="Chapman S.B."/>
            <person name="Gainer-Dewar J."/>
            <person name="Goldberg J."/>
            <person name="Griggs A."/>
            <person name="Gujja S."/>
            <person name="Hansen M."/>
            <person name="Howarth C."/>
            <person name="Imamovic A."/>
            <person name="Ireland A."/>
            <person name="Larimer J."/>
            <person name="McCowan C."/>
            <person name="Murphy C."/>
            <person name="Pearson M."/>
            <person name="Poon T.W."/>
            <person name="Priest M."/>
            <person name="Roberts A."/>
            <person name="Saif S."/>
            <person name="Shea T."/>
            <person name="Sisk P."/>
            <person name="Sykes S."/>
            <person name="Wortman J."/>
            <person name="Nusbaum C."/>
            <person name="Birren B."/>
        </authorList>
    </citation>
    <scope>NUCLEOTIDE SEQUENCE [LARGE SCALE GENOMIC DNA]</scope>
    <source>
        <strain evidence="2 3">HGA0223</strain>
    </source>
</reference>
<proteinExistence type="predicted"/>
<dbReference type="InterPro" id="IPR012337">
    <property type="entry name" value="RNaseH-like_sf"/>
</dbReference>
<accession>S3CKY2</accession>
<evidence type="ECO:0000313" key="3">
    <source>
        <dbReference type="Proteomes" id="UP000014400"/>
    </source>
</evidence>
<dbReference type="eggNOG" id="COG5421">
    <property type="taxonomic scope" value="Bacteria"/>
</dbReference>